<evidence type="ECO:0000256" key="16">
    <source>
        <dbReference type="ARBA" id="ARBA00032853"/>
    </source>
</evidence>
<comment type="subcellular location">
    <subcellularLocation>
        <location evidence="2">Cell membrane</location>
        <topology evidence="2">Multi-pass membrane protein</topology>
    </subcellularLocation>
</comment>
<evidence type="ECO:0000313" key="21">
    <source>
        <dbReference type="Proteomes" id="UP000706172"/>
    </source>
</evidence>
<protein>
    <recommendedName>
        <fullName evidence="6">Adenosylcobinamide-GDP ribazoletransferase</fullName>
        <ecNumber evidence="5">2.7.8.26</ecNumber>
    </recommendedName>
    <alternativeName>
        <fullName evidence="16">Cobalamin synthase</fullName>
    </alternativeName>
    <alternativeName>
        <fullName evidence="15">Cobalamin-5'-phosphate synthase</fullName>
    </alternativeName>
</protein>
<feature type="transmembrane region" description="Helical" evidence="19">
    <location>
        <begin position="40"/>
        <end position="59"/>
    </location>
</feature>
<name>A0A931CPW1_9BACT</name>
<comment type="catalytic activity">
    <reaction evidence="17">
        <text>alpha-ribazole + adenosylcob(III)inamide-GDP = adenosylcob(III)alamin + GMP + H(+)</text>
        <dbReference type="Rhea" id="RHEA:16049"/>
        <dbReference type="ChEBI" id="CHEBI:10329"/>
        <dbReference type="ChEBI" id="CHEBI:15378"/>
        <dbReference type="ChEBI" id="CHEBI:18408"/>
        <dbReference type="ChEBI" id="CHEBI:58115"/>
        <dbReference type="ChEBI" id="CHEBI:60487"/>
        <dbReference type="EC" id="2.7.8.26"/>
    </reaction>
</comment>
<dbReference type="Proteomes" id="UP000706172">
    <property type="component" value="Unassembled WGS sequence"/>
</dbReference>
<keyword evidence="9" id="KW-0808">Transferase</keyword>
<organism evidence="20 21">
    <name type="scientific">Desulfotignum balticum</name>
    <dbReference type="NCBI Taxonomy" id="115781"/>
    <lineage>
        <taxon>Bacteria</taxon>
        <taxon>Pseudomonadati</taxon>
        <taxon>Thermodesulfobacteriota</taxon>
        <taxon>Desulfobacteria</taxon>
        <taxon>Desulfobacterales</taxon>
        <taxon>Desulfobacteraceae</taxon>
        <taxon>Desulfotignum</taxon>
    </lineage>
</organism>
<evidence type="ECO:0000256" key="5">
    <source>
        <dbReference type="ARBA" id="ARBA00013200"/>
    </source>
</evidence>
<evidence type="ECO:0000256" key="19">
    <source>
        <dbReference type="SAM" id="Phobius"/>
    </source>
</evidence>
<evidence type="ECO:0000313" key="20">
    <source>
        <dbReference type="EMBL" id="MBG0779007.1"/>
    </source>
</evidence>
<evidence type="ECO:0000256" key="7">
    <source>
        <dbReference type="ARBA" id="ARBA00022475"/>
    </source>
</evidence>
<dbReference type="PANTHER" id="PTHR34148">
    <property type="entry name" value="ADENOSYLCOBINAMIDE-GDP RIBAZOLETRANSFERASE"/>
    <property type="match status" value="1"/>
</dbReference>
<dbReference type="GO" id="GO:0051073">
    <property type="term" value="F:adenosylcobinamide-GDP ribazoletransferase activity"/>
    <property type="evidence" value="ECO:0007669"/>
    <property type="project" value="UniProtKB-EC"/>
</dbReference>
<sequence length="164" mass="17786">MTSSFRLTQFFTDLRAGLLFLTILPAGRDAAYSPMGMIRFFPIIGLILGSLVVLTDVIASRLWPMPVVALMDLLCLLILTGAFHMDGLGDTADGIFSHRPKERVLEIMKDSRIGMMGLVTVVSVLAVKLAGIYSLKAGAAWGNTLLILLLVPAYARSAMIFGIR</sequence>
<evidence type="ECO:0000256" key="2">
    <source>
        <dbReference type="ARBA" id="ARBA00004651"/>
    </source>
</evidence>
<comment type="pathway">
    <text evidence="3">Cofactor biosynthesis; adenosylcobalamin biosynthesis; adenosylcobalamin from cob(II)yrinate a,c-diamide: step 7/7.</text>
</comment>
<keyword evidence="12 19" id="KW-1133">Transmembrane helix</keyword>
<evidence type="ECO:0000256" key="15">
    <source>
        <dbReference type="ARBA" id="ARBA00032605"/>
    </source>
</evidence>
<feature type="transmembrane region" description="Helical" evidence="19">
    <location>
        <begin position="113"/>
        <end position="133"/>
    </location>
</feature>
<evidence type="ECO:0000256" key="8">
    <source>
        <dbReference type="ARBA" id="ARBA00022573"/>
    </source>
</evidence>
<evidence type="ECO:0000256" key="3">
    <source>
        <dbReference type="ARBA" id="ARBA00004663"/>
    </source>
</evidence>
<feature type="non-terminal residue" evidence="20">
    <location>
        <position position="164"/>
    </location>
</feature>
<reference evidence="20" key="1">
    <citation type="submission" date="2020-07" db="EMBL/GenBank/DDBJ databases">
        <title>Severe corrosion of carbon steel in oil field produced water can be linked to methanogenic archaea containing a special type of NiFe hydrogenase.</title>
        <authorList>
            <person name="Lahme S."/>
            <person name="Mand J."/>
            <person name="Longwell J."/>
            <person name="Smith R."/>
            <person name="Enning D."/>
        </authorList>
    </citation>
    <scope>NUCLEOTIDE SEQUENCE</scope>
    <source>
        <strain evidence="20">MIC098Bin6</strain>
    </source>
</reference>
<comment type="caution">
    <text evidence="20">The sequence shown here is derived from an EMBL/GenBank/DDBJ whole genome shotgun (WGS) entry which is preliminary data.</text>
</comment>
<keyword evidence="10 19" id="KW-0812">Transmembrane</keyword>
<accession>A0A931CPW1</accession>
<evidence type="ECO:0000256" key="13">
    <source>
        <dbReference type="ARBA" id="ARBA00023136"/>
    </source>
</evidence>
<feature type="transmembrane region" description="Helical" evidence="19">
    <location>
        <begin position="145"/>
        <end position="163"/>
    </location>
</feature>
<keyword evidence="8" id="KW-0169">Cobalamin biosynthesis</keyword>
<keyword evidence="11" id="KW-0460">Magnesium</keyword>
<dbReference type="GO" id="GO:0005886">
    <property type="term" value="C:plasma membrane"/>
    <property type="evidence" value="ECO:0007669"/>
    <property type="project" value="UniProtKB-SubCell"/>
</dbReference>
<evidence type="ECO:0000256" key="9">
    <source>
        <dbReference type="ARBA" id="ARBA00022679"/>
    </source>
</evidence>
<keyword evidence="7" id="KW-1003">Cell membrane</keyword>
<gene>
    <name evidence="20" type="ORF">H0S81_03680</name>
</gene>
<dbReference type="PANTHER" id="PTHR34148:SF1">
    <property type="entry name" value="ADENOSYLCOBINAMIDE-GDP RIBAZOLETRANSFERASE"/>
    <property type="match status" value="1"/>
</dbReference>
<dbReference type="AlphaFoldDB" id="A0A931CPW1"/>
<feature type="transmembrane region" description="Helical" evidence="19">
    <location>
        <begin position="66"/>
        <end position="85"/>
    </location>
</feature>
<dbReference type="InterPro" id="IPR003805">
    <property type="entry name" value="CobS"/>
</dbReference>
<dbReference type="GO" id="GO:0009236">
    <property type="term" value="P:cobalamin biosynthetic process"/>
    <property type="evidence" value="ECO:0007669"/>
    <property type="project" value="UniProtKB-KW"/>
</dbReference>
<evidence type="ECO:0000256" key="11">
    <source>
        <dbReference type="ARBA" id="ARBA00022842"/>
    </source>
</evidence>
<evidence type="ECO:0000256" key="4">
    <source>
        <dbReference type="ARBA" id="ARBA00010561"/>
    </source>
</evidence>
<dbReference type="EMBL" id="JACCQK010000173">
    <property type="protein sequence ID" value="MBG0779007.1"/>
    <property type="molecule type" value="Genomic_DNA"/>
</dbReference>
<evidence type="ECO:0000256" key="1">
    <source>
        <dbReference type="ARBA" id="ARBA00001946"/>
    </source>
</evidence>
<evidence type="ECO:0000256" key="6">
    <source>
        <dbReference type="ARBA" id="ARBA00015850"/>
    </source>
</evidence>
<evidence type="ECO:0000256" key="18">
    <source>
        <dbReference type="ARBA" id="ARBA00049504"/>
    </source>
</evidence>
<dbReference type="Pfam" id="PF02654">
    <property type="entry name" value="CobS"/>
    <property type="match status" value="1"/>
</dbReference>
<dbReference type="HAMAP" id="MF_00719">
    <property type="entry name" value="CobS"/>
    <property type="match status" value="1"/>
</dbReference>
<evidence type="ECO:0000256" key="17">
    <source>
        <dbReference type="ARBA" id="ARBA00048623"/>
    </source>
</evidence>
<evidence type="ECO:0000256" key="12">
    <source>
        <dbReference type="ARBA" id="ARBA00022989"/>
    </source>
</evidence>
<comment type="catalytic activity">
    <reaction evidence="18">
        <text>alpha-ribazole 5'-phosphate + adenosylcob(III)inamide-GDP = adenosylcob(III)alamin 5'-phosphate + GMP + H(+)</text>
        <dbReference type="Rhea" id="RHEA:23560"/>
        <dbReference type="ChEBI" id="CHEBI:15378"/>
        <dbReference type="ChEBI" id="CHEBI:57918"/>
        <dbReference type="ChEBI" id="CHEBI:58115"/>
        <dbReference type="ChEBI" id="CHEBI:60487"/>
        <dbReference type="ChEBI" id="CHEBI:60493"/>
        <dbReference type="EC" id="2.7.8.26"/>
    </reaction>
</comment>
<keyword evidence="13 19" id="KW-0472">Membrane</keyword>
<dbReference type="GO" id="GO:0008818">
    <property type="term" value="F:cobalamin 5'-phosphate synthase activity"/>
    <property type="evidence" value="ECO:0007669"/>
    <property type="project" value="InterPro"/>
</dbReference>
<comment type="similarity">
    <text evidence="4">Belongs to the CobS family.</text>
</comment>
<proteinExistence type="inferred from homology"/>
<comment type="function">
    <text evidence="14">Joins adenosylcobinamide-GDP and alpha-ribazole to generate adenosylcobalamin (Ado-cobalamin). Also synthesizes adenosylcobalamin 5'-phosphate from adenosylcobinamide-GDP and alpha-ribazole 5'-phosphate.</text>
</comment>
<evidence type="ECO:0000256" key="10">
    <source>
        <dbReference type="ARBA" id="ARBA00022692"/>
    </source>
</evidence>
<dbReference type="EC" id="2.7.8.26" evidence="5"/>
<evidence type="ECO:0000256" key="14">
    <source>
        <dbReference type="ARBA" id="ARBA00025228"/>
    </source>
</evidence>
<comment type="cofactor">
    <cofactor evidence="1">
        <name>Mg(2+)</name>
        <dbReference type="ChEBI" id="CHEBI:18420"/>
    </cofactor>
</comment>